<dbReference type="eggNOG" id="COG1957">
    <property type="taxonomic scope" value="Bacteria"/>
</dbReference>
<feature type="domain" description="Inosine/uridine-preferring nucleoside hydrolase" evidence="3">
    <location>
        <begin position="6"/>
        <end position="307"/>
    </location>
</feature>
<proteinExistence type="predicted"/>
<dbReference type="PATRIC" id="fig|1224163.3.peg.1085"/>
<dbReference type="AlphaFoldDB" id="S5TI51"/>
<dbReference type="GO" id="GO:0008477">
    <property type="term" value="F:purine nucleosidase activity"/>
    <property type="evidence" value="ECO:0007669"/>
    <property type="project" value="TreeGrafter"/>
</dbReference>
<evidence type="ECO:0000256" key="2">
    <source>
        <dbReference type="ARBA" id="ARBA00023295"/>
    </source>
</evidence>
<dbReference type="Proteomes" id="UP000015388">
    <property type="component" value="Chromosome"/>
</dbReference>
<gene>
    <name evidence="4" type="ORF">B841_05415</name>
</gene>
<dbReference type="HOGENOM" id="CLU_036838_6_0_11"/>
<dbReference type="Pfam" id="PF01156">
    <property type="entry name" value="IU_nuc_hydro"/>
    <property type="match status" value="1"/>
</dbReference>
<evidence type="ECO:0000313" key="4">
    <source>
        <dbReference type="EMBL" id="AGS34556.1"/>
    </source>
</evidence>
<protein>
    <submittedName>
        <fullName evidence="4">Inosine-uridine preferring nucleoside hydrolase</fullName>
    </submittedName>
</protein>
<dbReference type="InterPro" id="IPR036452">
    <property type="entry name" value="Ribo_hydro-like"/>
</dbReference>
<evidence type="ECO:0000256" key="1">
    <source>
        <dbReference type="ARBA" id="ARBA00022801"/>
    </source>
</evidence>
<dbReference type="GO" id="GO:0006152">
    <property type="term" value="P:purine nucleoside catabolic process"/>
    <property type="evidence" value="ECO:0007669"/>
    <property type="project" value="TreeGrafter"/>
</dbReference>
<evidence type="ECO:0000313" key="5">
    <source>
        <dbReference type="Proteomes" id="UP000015388"/>
    </source>
</evidence>
<name>S5TI51_9CORY</name>
<sequence>MTPPPVLLDCDPGIDDALALIYLAGLHTRGDIRLVGVTTTAGNTTTRRTAVNAAWVLARCGITDVPVAAGRAEPLKAPLVTTPETHGEHGMGYVTPTVDQDVDTHWETLWDKVCAEHGESLQLIVTGPCTNLAAWLGEGSQTTAAFDSVTIMGGAVLYQGNTTPTAEWNFWVDPDAAKDVFAQASPELPVTLAPLNVTEQMLLDPLGLETLIAALGGTPIAADLPEILRFYFEFHEATGAGYQAQIHDLLTCMIALGTVAHRTTETTVDVEADSELTRGTSLADHRGHWQRPANAHLVTEADIPAAWAEFHAAARTLAQAAASR</sequence>
<dbReference type="KEGG" id="cmd:B841_05415"/>
<dbReference type="InterPro" id="IPR001910">
    <property type="entry name" value="Inosine/uridine_hydrolase_dom"/>
</dbReference>
<dbReference type="InterPro" id="IPR023186">
    <property type="entry name" value="IUNH"/>
</dbReference>
<dbReference type="STRING" id="1224163.B841_05415"/>
<dbReference type="RefSeq" id="WP_020934489.1">
    <property type="nucleotide sequence ID" value="NC_021915.1"/>
</dbReference>
<keyword evidence="5" id="KW-1185">Reference proteome</keyword>
<dbReference type="PANTHER" id="PTHR12304">
    <property type="entry name" value="INOSINE-URIDINE PREFERRING NUCLEOSIDE HYDROLASE"/>
    <property type="match status" value="1"/>
</dbReference>
<reference evidence="4 5" key="1">
    <citation type="submission" date="2012-11" db="EMBL/GenBank/DDBJ databases">
        <title>The complete genome sequence of Corynebacterium maris Coryn-1 (=DSM 45190).</title>
        <authorList>
            <person name="Schaffert L."/>
            <person name="Albersmeier A."/>
            <person name="Kalinowski J."/>
            <person name="Ruckert C."/>
        </authorList>
    </citation>
    <scope>NUCLEOTIDE SEQUENCE [LARGE SCALE GENOMIC DNA]</scope>
    <source>
        <strain evidence="5">Coryn-1</strain>
    </source>
</reference>
<dbReference type="SUPFAM" id="SSF53590">
    <property type="entry name" value="Nucleoside hydrolase"/>
    <property type="match status" value="1"/>
</dbReference>
<evidence type="ECO:0000259" key="3">
    <source>
        <dbReference type="Pfam" id="PF01156"/>
    </source>
</evidence>
<accession>S5TI51</accession>
<keyword evidence="2" id="KW-0326">Glycosidase</keyword>
<dbReference type="EMBL" id="CP003924">
    <property type="protein sequence ID" value="AGS34556.1"/>
    <property type="molecule type" value="Genomic_DNA"/>
</dbReference>
<dbReference type="Gene3D" id="3.90.245.10">
    <property type="entry name" value="Ribonucleoside hydrolase-like"/>
    <property type="match status" value="1"/>
</dbReference>
<dbReference type="GO" id="GO:0005829">
    <property type="term" value="C:cytosol"/>
    <property type="evidence" value="ECO:0007669"/>
    <property type="project" value="TreeGrafter"/>
</dbReference>
<organism evidence="4 5">
    <name type="scientific">Corynebacterium maris DSM 45190</name>
    <dbReference type="NCBI Taxonomy" id="1224163"/>
    <lineage>
        <taxon>Bacteria</taxon>
        <taxon>Bacillati</taxon>
        <taxon>Actinomycetota</taxon>
        <taxon>Actinomycetes</taxon>
        <taxon>Mycobacteriales</taxon>
        <taxon>Corynebacteriaceae</taxon>
        <taxon>Corynebacterium</taxon>
    </lineage>
</organism>
<dbReference type="PANTHER" id="PTHR12304:SF4">
    <property type="entry name" value="URIDINE NUCLEOSIDASE"/>
    <property type="match status" value="1"/>
</dbReference>
<dbReference type="OrthoDB" id="9797882at2"/>
<keyword evidence="1 4" id="KW-0378">Hydrolase</keyword>